<feature type="region of interest" description="Disordered" evidence="3">
    <location>
        <begin position="1"/>
        <end position="31"/>
    </location>
</feature>
<dbReference type="InterPro" id="IPR019087">
    <property type="entry name" value="Med15_N"/>
</dbReference>
<dbReference type="GO" id="GO:0006355">
    <property type="term" value="P:regulation of DNA-templated transcription"/>
    <property type="evidence" value="ECO:0007669"/>
    <property type="project" value="InterPro"/>
</dbReference>
<dbReference type="AlphaFoldDB" id="A0AAE1A714"/>
<comment type="subunit">
    <text evidence="2">Component of the Mediator complex.</text>
</comment>
<dbReference type="InterPro" id="IPR036529">
    <property type="entry name" value="KIX_dom_sf"/>
</dbReference>
<name>A0AAE1A714_9GAST</name>
<dbReference type="GO" id="GO:0003712">
    <property type="term" value="F:transcription coregulator activity"/>
    <property type="evidence" value="ECO:0007669"/>
    <property type="project" value="InterPro"/>
</dbReference>
<dbReference type="GO" id="GO:0005634">
    <property type="term" value="C:nucleus"/>
    <property type="evidence" value="ECO:0007669"/>
    <property type="project" value="UniProtKB-SubCell"/>
</dbReference>
<comment type="similarity">
    <text evidence="2">Belongs to the Mediator complex subunit 15 family.</text>
</comment>
<dbReference type="Proteomes" id="UP001283361">
    <property type="component" value="Unassembled WGS sequence"/>
</dbReference>
<reference evidence="5" key="1">
    <citation type="journal article" date="2023" name="G3 (Bethesda)">
        <title>A reference genome for the long-term kleptoplast-retaining sea slug Elysia crispata morphotype clarki.</title>
        <authorList>
            <person name="Eastman K.E."/>
            <person name="Pendleton A.L."/>
            <person name="Shaikh M.A."/>
            <person name="Suttiyut T."/>
            <person name="Ogas R."/>
            <person name="Tomko P."/>
            <person name="Gavelis G."/>
            <person name="Widhalm J.R."/>
            <person name="Wisecaver J.H."/>
        </authorList>
    </citation>
    <scope>NUCLEOTIDE SEQUENCE</scope>
    <source>
        <strain evidence="5">ECLA1</strain>
    </source>
</reference>
<comment type="function">
    <text evidence="2">Component of the Mediator complex, a coactivator involved in the regulated transcription of nearly all RNA polymerase II-dependent genes. Mediator functions as a bridge to convey information from gene-specific regulatory proteins to the basal RNA polymerase II transcription machinery. Mediator is recruited to promoters by direct interactions with regulatory proteins and serves as a scaffold for the assembly of a functional preinitiation complex with RNA polymerase II and the general transcription factors.</text>
</comment>
<evidence type="ECO:0000313" key="5">
    <source>
        <dbReference type="EMBL" id="KAK3781661.1"/>
    </source>
</evidence>
<keyword evidence="6" id="KW-1185">Reference proteome</keyword>
<accession>A0AAE1A714</accession>
<keyword evidence="2" id="KW-0805">Transcription regulation</keyword>
<comment type="subcellular location">
    <subcellularLocation>
        <location evidence="2">Nucleus</location>
    </subcellularLocation>
</comment>
<organism evidence="5 6">
    <name type="scientific">Elysia crispata</name>
    <name type="common">lettuce slug</name>
    <dbReference type="NCBI Taxonomy" id="231223"/>
    <lineage>
        <taxon>Eukaryota</taxon>
        <taxon>Metazoa</taxon>
        <taxon>Spiralia</taxon>
        <taxon>Lophotrochozoa</taxon>
        <taxon>Mollusca</taxon>
        <taxon>Gastropoda</taxon>
        <taxon>Heterobranchia</taxon>
        <taxon>Euthyneura</taxon>
        <taxon>Panpulmonata</taxon>
        <taxon>Sacoglossa</taxon>
        <taxon>Placobranchoidea</taxon>
        <taxon>Plakobranchidae</taxon>
        <taxon>Elysia</taxon>
    </lineage>
</organism>
<feature type="compositionally biased region" description="Polar residues" evidence="3">
    <location>
        <begin position="1"/>
        <end position="11"/>
    </location>
</feature>
<proteinExistence type="inferred from homology"/>
<gene>
    <name evidence="2" type="primary">MED15</name>
    <name evidence="5" type="ORF">RRG08_043573</name>
</gene>
<dbReference type="EMBL" id="JAWDGP010002612">
    <property type="protein sequence ID" value="KAK3781661.1"/>
    <property type="molecule type" value="Genomic_DNA"/>
</dbReference>
<evidence type="ECO:0000313" key="6">
    <source>
        <dbReference type="Proteomes" id="UP001283361"/>
    </source>
</evidence>
<feature type="domain" description="Mediator of RNA polymerase II transcription subunit 15 N-terminal" evidence="4">
    <location>
        <begin position="30"/>
        <end position="98"/>
    </location>
</feature>
<protein>
    <recommendedName>
        <fullName evidence="2">Mediator of RNA polymerase II transcription subunit 15</fullName>
    </recommendedName>
    <alternativeName>
        <fullName evidence="2">Mediator complex subunit 15</fullName>
    </alternativeName>
</protein>
<keyword evidence="2" id="KW-0804">Transcription</keyword>
<evidence type="ECO:0000256" key="1">
    <source>
        <dbReference type="ARBA" id="ARBA00023242"/>
    </source>
</evidence>
<evidence type="ECO:0000259" key="4">
    <source>
        <dbReference type="Pfam" id="PF09606"/>
    </source>
</evidence>
<keyword evidence="2" id="KW-0010">Activator</keyword>
<dbReference type="Pfam" id="PF09606">
    <property type="entry name" value="Med15_N"/>
    <property type="match status" value="1"/>
</dbReference>
<dbReference type="Gene3D" id="1.10.246.20">
    <property type="entry name" value="Coactivator CBP, KIX domain"/>
    <property type="match status" value="1"/>
</dbReference>
<keyword evidence="1 2" id="KW-0539">Nucleus</keyword>
<comment type="caution">
    <text evidence="5">The sequence shown here is derived from an EMBL/GenBank/DDBJ whole genome shotgun (WGS) entry which is preliminary data.</text>
</comment>
<evidence type="ECO:0000256" key="2">
    <source>
        <dbReference type="RuleBase" id="RU364148"/>
    </source>
</evidence>
<sequence>MADSENQTQVASEEIQEPAKPTEPEENIDTEEWKLDKYREKVVERIQDEITKTESEVTRTATELEDFAYNKAVSKRTYLDFIARILVYVAQFNEKKEEKARAEEKGRWDARNCRLLMCSFPVHRSNFQYLWKRRESQRV</sequence>
<evidence type="ECO:0000256" key="3">
    <source>
        <dbReference type="SAM" id="MobiDB-lite"/>
    </source>
</evidence>